<evidence type="ECO:0000313" key="2">
    <source>
        <dbReference type="EMBL" id="UUI04823.1"/>
    </source>
</evidence>
<dbReference type="Proteomes" id="UP001059773">
    <property type="component" value="Chromosome"/>
</dbReference>
<keyword evidence="1" id="KW-1133">Transmembrane helix</keyword>
<keyword evidence="1" id="KW-0812">Transmembrane</keyword>
<evidence type="ECO:0000313" key="3">
    <source>
        <dbReference type="Proteomes" id="UP001059773"/>
    </source>
</evidence>
<evidence type="ECO:0000256" key="1">
    <source>
        <dbReference type="SAM" id="Phobius"/>
    </source>
</evidence>
<accession>A0ABY5K093</accession>
<dbReference type="RefSeq" id="WP_256709725.1">
    <property type="nucleotide sequence ID" value="NZ_CP101914.1"/>
</dbReference>
<evidence type="ECO:0008006" key="4">
    <source>
        <dbReference type="Google" id="ProtNLM"/>
    </source>
</evidence>
<sequence length="74" mass="8777">MFKLMKNEWIKLKSEKVILVIVILSLIPLLMNFANFAINNKDISLESGFYFTYYNQYFMMLPIISSVLISFTFH</sequence>
<organism evidence="2 3">
    <name type="scientific">Oceanobacillus jeddahense</name>
    <dbReference type="NCBI Taxonomy" id="1462527"/>
    <lineage>
        <taxon>Bacteria</taxon>
        <taxon>Bacillati</taxon>
        <taxon>Bacillota</taxon>
        <taxon>Bacilli</taxon>
        <taxon>Bacillales</taxon>
        <taxon>Bacillaceae</taxon>
        <taxon>Oceanobacillus</taxon>
    </lineage>
</organism>
<reference evidence="2" key="1">
    <citation type="submission" date="2022-07" db="EMBL/GenBank/DDBJ databases">
        <title>FELIX.</title>
        <authorList>
            <person name="Wan K.H."/>
            <person name="Park S."/>
            <person name="Lawrence Q."/>
            <person name="Eichenberger J.P."/>
            <person name="Booth B.W."/>
            <person name="Piaggio A.J."/>
            <person name="Chandler J.C."/>
            <person name="Franklin A.B."/>
            <person name="Celniker S.E."/>
        </authorList>
    </citation>
    <scope>NUCLEOTIDE SEQUENCE</scope>
    <source>
        <strain evidence="2">QA-1986 374</strain>
    </source>
</reference>
<keyword evidence="1" id="KW-0472">Membrane</keyword>
<feature type="transmembrane region" description="Helical" evidence="1">
    <location>
        <begin position="54"/>
        <end position="73"/>
    </location>
</feature>
<protein>
    <recommendedName>
        <fullName evidence="4">ABC transporter permease</fullName>
    </recommendedName>
</protein>
<feature type="transmembrane region" description="Helical" evidence="1">
    <location>
        <begin position="16"/>
        <end position="34"/>
    </location>
</feature>
<name>A0ABY5K093_9BACI</name>
<keyword evidence="3" id="KW-1185">Reference proteome</keyword>
<gene>
    <name evidence="2" type="ORF">NP439_09365</name>
</gene>
<dbReference type="EMBL" id="CP101914">
    <property type="protein sequence ID" value="UUI04823.1"/>
    <property type="molecule type" value="Genomic_DNA"/>
</dbReference>
<proteinExistence type="predicted"/>